<dbReference type="Proteomes" id="UP001465976">
    <property type="component" value="Unassembled WGS sequence"/>
</dbReference>
<proteinExistence type="predicted"/>
<evidence type="ECO:0000313" key="2">
    <source>
        <dbReference type="Proteomes" id="UP001465976"/>
    </source>
</evidence>
<accession>A0ABR3EJ25</accession>
<name>A0ABR3EJ25_9AGAR</name>
<protein>
    <submittedName>
        <fullName evidence="1">Uncharacterized protein</fullName>
    </submittedName>
</protein>
<organism evidence="1 2">
    <name type="scientific">Marasmius crinis-equi</name>
    <dbReference type="NCBI Taxonomy" id="585013"/>
    <lineage>
        <taxon>Eukaryota</taxon>
        <taxon>Fungi</taxon>
        <taxon>Dikarya</taxon>
        <taxon>Basidiomycota</taxon>
        <taxon>Agaricomycotina</taxon>
        <taxon>Agaricomycetes</taxon>
        <taxon>Agaricomycetidae</taxon>
        <taxon>Agaricales</taxon>
        <taxon>Marasmiineae</taxon>
        <taxon>Marasmiaceae</taxon>
        <taxon>Marasmius</taxon>
    </lineage>
</organism>
<dbReference type="EMBL" id="JBAHYK010004356">
    <property type="protein sequence ID" value="KAL0562860.1"/>
    <property type="molecule type" value="Genomic_DNA"/>
</dbReference>
<evidence type="ECO:0000313" key="1">
    <source>
        <dbReference type="EMBL" id="KAL0562860.1"/>
    </source>
</evidence>
<feature type="non-terminal residue" evidence="1">
    <location>
        <position position="1"/>
    </location>
</feature>
<gene>
    <name evidence="1" type="ORF">V5O48_019218</name>
</gene>
<reference evidence="1 2" key="1">
    <citation type="submission" date="2024-02" db="EMBL/GenBank/DDBJ databases">
        <title>A draft genome for the cacao thread blight pathogen Marasmius crinis-equi.</title>
        <authorList>
            <person name="Cohen S.P."/>
            <person name="Baruah I.K."/>
            <person name="Amoako-Attah I."/>
            <person name="Bukari Y."/>
            <person name="Meinhardt L.W."/>
            <person name="Bailey B.A."/>
        </authorList>
    </citation>
    <scope>NUCLEOTIDE SEQUENCE [LARGE SCALE GENOMIC DNA]</scope>
    <source>
        <strain evidence="1 2">GH-76</strain>
    </source>
</reference>
<sequence length="158" mass="18204">IYQSTKEGVEDEVIDPQWDGIADDFLGLEIAASKIREQHLQESLRWWEFVGINPGLMSVIARWYTESEGLKRRILKAQERDNQNRFEAERYRRRNARSWHSLPASLYASAHENPFRYQTADGVYSSSEGVNSRQVPNNVAARARRTYPNDGGTLNATM</sequence>
<comment type="caution">
    <text evidence="1">The sequence shown here is derived from an EMBL/GenBank/DDBJ whole genome shotgun (WGS) entry which is preliminary data.</text>
</comment>
<keyword evidence="2" id="KW-1185">Reference proteome</keyword>